<proteinExistence type="predicted"/>
<organism evidence="1 2">
    <name type="scientific">Cavenderia fasciculata</name>
    <name type="common">Slime mold</name>
    <name type="synonym">Dictyostelium fasciculatum</name>
    <dbReference type="NCBI Taxonomy" id="261658"/>
    <lineage>
        <taxon>Eukaryota</taxon>
        <taxon>Amoebozoa</taxon>
        <taxon>Evosea</taxon>
        <taxon>Eumycetozoa</taxon>
        <taxon>Dictyostelia</taxon>
        <taxon>Acytosteliales</taxon>
        <taxon>Cavenderiaceae</taxon>
        <taxon>Cavenderia</taxon>
    </lineage>
</organism>
<name>F4PZZ9_CACFS</name>
<gene>
    <name evidence="1" type="ORF">DFA_02652</name>
</gene>
<accession>F4PZZ9</accession>
<protein>
    <submittedName>
        <fullName evidence="1">Uncharacterized protein</fullName>
    </submittedName>
</protein>
<dbReference type="EMBL" id="GL883017">
    <property type="protein sequence ID" value="EGG18913.1"/>
    <property type="molecule type" value="Genomic_DNA"/>
</dbReference>
<evidence type="ECO:0000313" key="2">
    <source>
        <dbReference type="Proteomes" id="UP000007797"/>
    </source>
</evidence>
<dbReference type="Proteomes" id="UP000007797">
    <property type="component" value="Unassembled WGS sequence"/>
</dbReference>
<evidence type="ECO:0000313" key="1">
    <source>
        <dbReference type="EMBL" id="EGG18913.1"/>
    </source>
</evidence>
<keyword evidence="2" id="KW-1185">Reference proteome</keyword>
<dbReference type="KEGG" id="dfa:DFA_02652"/>
<sequence length="673" mass="77351">MTARFVDLLNEFEDVAIGQVDELTITDQLVLENTTNQIIFGDLQVILNVDTTSQSTIDIPSIGSKKVAQVLLTEIDQTINGHKTFSDSLKVDKSIDSNELKTNPIPPQSGVGITINGTTTVNNLEINGKVSMQLLDIANIECESLATNKITGETINIAPIKSLFINAPSVETNQLSFVNPIPGYIPTPLDFYEYYTHWIQFKYNVSGGSYVYSYNQMHIVRIGKLVTLCVDSHTTLTMQATAEASEFGLVPHLPERIDKVINDLIRWKPKHNNNYRGKLALLKTYGLSQLNYFTYLESPSHEAITRLEKVIDWFMFSNDRQYDPTKPTKRTMSKKRSIRSIDQGGLNLWDLNARFRAQKAWMFERFLHEVKNDRVAKVSFAQSWMDQLNQDKPNDFVRLCRSEWEKLTQPYDVSREAVPKPAMEPDKRGRVPLKQVYLQRLTIANEKWNVYDPTPGQKILATDDRVYPMNALAGLSTIVLPKGRDLVWKYVTKCLPLVRGDPVASICISCGKDESSKHLFFQCKETTLPVKILKEVTAANNITPPVWDITLLNLKQPPMTINLIAATLERIWFRRNDLRHQRDEPFTEQYLRARMLNDMRHIIKVNWDKTLELCNRWHLALMNQTDESVIHTITERIQTIILRFSSNYNHPTVYKIALPSHLERYKTLRTLHL</sequence>
<dbReference type="GeneID" id="14870870"/>
<dbReference type="RefSeq" id="XP_004357375.1">
    <property type="nucleotide sequence ID" value="XM_004357319.1"/>
</dbReference>
<reference evidence="2" key="1">
    <citation type="journal article" date="2011" name="Genome Res.">
        <title>Phylogeny-wide analysis of social amoeba genomes highlights ancient origins for complex intercellular communication.</title>
        <authorList>
            <person name="Heidel A.J."/>
            <person name="Lawal H.M."/>
            <person name="Felder M."/>
            <person name="Schilde C."/>
            <person name="Helps N.R."/>
            <person name="Tunggal B."/>
            <person name="Rivero F."/>
            <person name="John U."/>
            <person name="Schleicher M."/>
            <person name="Eichinger L."/>
            <person name="Platzer M."/>
            <person name="Noegel A.A."/>
            <person name="Schaap P."/>
            <person name="Gloeckner G."/>
        </authorList>
    </citation>
    <scope>NUCLEOTIDE SEQUENCE [LARGE SCALE GENOMIC DNA]</scope>
    <source>
        <strain evidence="2">SH3</strain>
    </source>
</reference>
<dbReference type="AlphaFoldDB" id="F4PZZ9"/>